<organism evidence="10 11">
    <name type="scientific">Coturnix japonica</name>
    <name type="common">Japanese quail</name>
    <name type="synonym">Coturnix coturnix japonica</name>
    <dbReference type="NCBI Taxonomy" id="93934"/>
    <lineage>
        <taxon>Eukaryota</taxon>
        <taxon>Metazoa</taxon>
        <taxon>Chordata</taxon>
        <taxon>Craniata</taxon>
        <taxon>Vertebrata</taxon>
        <taxon>Euteleostomi</taxon>
        <taxon>Archelosauria</taxon>
        <taxon>Archosauria</taxon>
        <taxon>Dinosauria</taxon>
        <taxon>Saurischia</taxon>
        <taxon>Theropoda</taxon>
        <taxon>Coelurosauria</taxon>
        <taxon>Aves</taxon>
        <taxon>Neognathae</taxon>
        <taxon>Galloanserae</taxon>
        <taxon>Galliformes</taxon>
        <taxon>Phasianidae</taxon>
        <taxon>Perdicinae</taxon>
        <taxon>Coturnix</taxon>
    </lineage>
</organism>
<dbReference type="GO" id="GO:0005634">
    <property type="term" value="C:nucleus"/>
    <property type="evidence" value="ECO:0007669"/>
    <property type="project" value="Ensembl"/>
</dbReference>
<sequence>SQSARSTICSMFRNGIAATRFKLAFLNPFSGIKIAPNLQPSVEQCPRPFCSHAVLCCSEGSRSRVMKRKVLRHRPDGGVEVCDESLSSVLQTMATWRLTQQVLGAADPCDGDTGLGGFYRPDPPPRLQRATRDSPPLLLRVLQNRSPLSSPSAAPAPQPKSFIPPRLDALLQSRHKTDRVAKYLQYKRDWERFPVPGQAPRHELRCCVRCRLGPELHNPPGRAARYRPNGYTAPSDKKRAALTWGVRCDLASGIVPRKSTSLL</sequence>
<accession>A0A8C2SYU9</accession>
<dbReference type="AlphaFoldDB" id="A0A8C2SYU9"/>
<dbReference type="GO" id="GO:0060271">
    <property type="term" value="P:cilium assembly"/>
    <property type="evidence" value="ECO:0007669"/>
    <property type="project" value="TreeGrafter"/>
</dbReference>
<keyword evidence="6" id="KW-0206">Cytoskeleton</keyword>
<comment type="similarity">
    <text evidence="3">Belongs to the HYLS1 family.</text>
</comment>
<dbReference type="PRINTS" id="PR02098">
    <property type="entry name" value="HYLETHALUSS1"/>
</dbReference>
<reference evidence="10" key="2">
    <citation type="submission" date="2025-08" db="UniProtKB">
        <authorList>
            <consortium name="Ensembl"/>
        </authorList>
    </citation>
    <scope>IDENTIFICATION</scope>
</reference>
<dbReference type="GO" id="GO:0005814">
    <property type="term" value="C:centriole"/>
    <property type="evidence" value="ECO:0007669"/>
    <property type="project" value="UniProtKB-SubCell"/>
</dbReference>
<evidence type="ECO:0000256" key="7">
    <source>
        <dbReference type="ARBA" id="ARBA00023273"/>
    </source>
</evidence>
<dbReference type="PANTHER" id="PTHR34174">
    <property type="entry name" value="HYDROLETHALUS SYNDROME PROTEIN 1"/>
    <property type="match status" value="1"/>
</dbReference>
<dbReference type="PANTHER" id="PTHR34174:SF1">
    <property type="entry name" value="CENTRIOLAR AND CILIOGENESIS-ASSOCIATED PROTEIN HYLS1"/>
    <property type="match status" value="1"/>
</dbReference>
<evidence type="ECO:0000259" key="9">
    <source>
        <dbReference type="Pfam" id="PF15311"/>
    </source>
</evidence>
<feature type="region of interest" description="Disordered" evidence="8">
    <location>
        <begin position="114"/>
        <end position="133"/>
    </location>
</feature>
<comment type="subcellular location">
    <subcellularLocation>
        <location evidence="2">Cell projection</location>
        <location evidence="2">Cilium</location>
    </subcellularLocation>
    <subcellularLocation>
        <location evidence="1">Cytoplasm</location>
        <location evidence="1">Cytoskeleton</location>
        <location evidence="1">Microtubule organizing center</location>
        <location evidence="1">Centrosome</location>
        <location evidence="1">Centriole</location>
    </subcellularLocation>
</comment>
<dbReference type="Proteomes" id="UP000694412">
    <property type="component" value="Chromosome 24"/>
</dbReference>
<proteinExistence type="inferred from homology"/>
<name>A0A8C2SYU9_COTJA</name>
<keyword evidence="5" id="KW-0970">Cilium biogenesis/degradation</keyword>
<dbReference type="Pfam" id="PF15311">
    <property type="entry name" value="HYLS1_C"/>
    <property type="match status" value="1"/>
</dbReference>
<evidence type="ECO:0000256" key="8">
    <source>
        <dbReference type="SAM" id="MobiDB-lite"/>
    </source>
</evidence>
<evidence type="ECO:0000256" key="5">
    <source>
        <dbReference type="ARBA" id="ARBA00022794"/>
    </source>
</evidence>
<evidence type="ECO:0000256" key="2">
    <source>
        <dbReference type="ARBA" id="ARBA00004138"/>
    </source>
</evidence>
<reference evidence="10" key="1">
    <citation type="submission" date="2015-11" db="EMBL/GenBank/DDBJ databases">
        <authorList>
            <consortium name="International Coturnix japonica Genome Analysis Consortium"/>
            <person name="Warren W."/>
            <person name="Burt D.W."/>
            <person name="Antin P.B."/>
            <person name="Lanford R."/>
            <person name="Gros J."/>
            <person name="Wilson R.K."/>
        </authorList>
    </citation>
    <scope>NUCLEOTIDE SEQUENCE [LARGE SCALE GENOMIC DNA]</scope>
</reference>
<dbReference type="GO" id="GO:0097730">
    <property type="term" value="C:non-motile cilium"/>
    <property type="evidence" value="ECO:0007669"/>
    <property type="project" value="TreeGrafter"/>
</dbReference>
<dbReference type="GO" id="GO:0005886">
    <property type="term" value="C:plasma membrane"/>
    <property type="evidence" value="ECO:0007669"/>
    <property type="project" value="Ensembl"/>
</dbReference>
<evidence type="ECO:0000256" key="6">
    <source>
        <dbReference type="ARBA" id="ARBA00023212"/>
    </source>
</evidence>
<dbReference type="Ensembl" id="ENSCJPT00005009381.1">
    <property type="protein sequence ID" value="ENSCJPP00005005870.1"/>
    <property type="gene ID" value="ENSCJPG00005005550.1"/>
</dbReference>
<gene>
    <name evidence="10" type="primary">HYLS1</name>
</gene>
<evidence type="ECO:0000313" key="10">
    <source>
        <dbReference type="Ensembl" id="ENSCJPP00005005870.1"/>
    </source>
</evidence>
<dbReference type="InterPro" id="IPR027918">
    <property type="entry name" value="HYLS1_C_dom"/>
</dbReference>
<dbReference type="GO" id="GO:0005829">
    <property type="term" value="C:cytosol"/>
    <property type="evidence" value="ECO:0007669"/>
    <property type="project" value="Ensembl"/>
</dbReference>
<protein>
    <submittedName>
        <fullName evidence="10">HYLS1 centriolar and ciliosis associated</fullName>
    </submittedName>
</protein>
<keyword evidence="7" id="KW-0966">Cell projection</keyword>
<evidence type="ECO:0000256" key="1">
    <source>
        <dbReference type="ARBA" id="ARBA00004114"/>
    </source>
</evidence>
<evidence type="ECO:0000256" key="4">
    <source>
        <dbReference type="ARBA" id="ARBA00022490"/>
    </source>
</evidence>
<dbReference type="GeneTree" id="ENSGT00390000008848"/>
<keyword evidence="11" id="KW-1185">Reference proteome</keyword>
<dbReference type="InterPro" id="IPR052319">
    <property type="entry name" value="Centriolar_ciliogenesis_assoc"/>
</dbReference>
<keyword evidence="4" id="KW-0963">Cytoplasm</keyword>
<dbReference type="InterPro" id="IPR026227">
    <property type="entry name" value="HYLS1"/>
</dbReference>
<feature type="domain" description="Centriolar and ciliogenesis-associated protein HYLS1 C-terminal" evidence="9">
    <location>
        <begin position="163"/>
        <end position="251"/>
    </location>
</feature>
<evidence type="ECO:0000313" key="11">
    <source>
        <dbReference type="Proteomes" id="UP000694412"/>
    </source>
</evidence>
<dbReference type="GO" id="GO:0005813">
    <property type="term" value="C:centrosome"/>
    <property type="evidence" value="ECO:0007669"/>
    <property type="project" value="Ensembl"/>
</dbReference>
<reference evidence="10" key="3">
    <citation type="submission" date="2025-09" db="UniProtKB">
        <authorList>
            <consortium name="Ensembl"/>
        </authorList>
    </citation>
    <scope>IDENTIFICATION</scope>
</reference>
<evidence type="ECO:0000256" key="3">
    <source>
        <dbReference type="ARBA" id="ARBA00010091"/>
    </source>
</evidence>